<evidence type="ECO:0000313" key="10">
    <source>
        <dbReference type="Proteomes" id="UP000196053"/>
    </source>
</evidence>
<accession>A0A0K8J2Q0</accession>
<dbReference type="PRINTS" id="PR01837">
    <property type="entry name" value="MGTCSAPBPROT"/>
</dbReference>
<comment type="similarity">
    <text evidence="2">Belongs to the MgtC/SapB family.</text>
</comment>
<sequence>MEKIIELFVSFGLTEFQAVALVKTLLASLCGGLIGLEREMKGRPAGLKTFSLVCLGSTLAMITNDYIYTYIAGGSGDAARMAAQVISGIGFLGAGTIMVTGHNQIKGLTTAAALWVTAALGISIGCGFYFGGFAGLVVIYITSFIYRYLDSKIMKYSRIMRIYVEGTDEEFMLKLSKYIRDSNFKVLTLQRKSENKWFEDNSCAMIEMDLGKRMLHSTIMEEIKQIEGLCYIEEI</sequence>
<dbReference type="KEGG" id="hsd:SD1D_0234"/>
<dbReference type="RefSeq" id="WP_058257222.1">
    <property type="nucleotide sequence ID" value="NZ_JANWKB010000015.1"/>
</dbReference>
<evidence type="ECO:0000256" key="2">
    <source>
        <dbReference type="ARBA" id="ARBA00009298"/>
    </source>
</evidence>
<protein>
    <submittedName>
        <fullName evidence="9">Putative membrane protein</fullName>
    </submittedName>
</protein>
<dbReference type="EMBL" id="LN879430">
    <property type="protein sequence ID" value="CUH91787.1"/>
    <property type="molecule type" value="Genomic_DNA"/>
</dbReference>
<dbReference type="OrthoDB" id="9811198at2"/>
<keyword evidence="6 7" id="KW-0472">Membrane</keyword>
<name>A0A0K8J2Q0_9FIRM</name>
<evidence type="ECO:0000256" key="4">
    <source>
        <dbReference type="ARBA" id="ARBA00022692"/>
    </source>
</evidence>
<reference evidence="10" key="1">
    <citation type="submission" date="2015-09" db="EMBL/GenBank/DDBJ databases">
        <authorList>
            <person name="Wibberg D."/>
        </authorList>
    </citation>
    <scope>NUCLEOTIDE SEQUENCE [LARGE SCALE GENOMIC DNA]</scope>
    <source>
        <strain evidence="10">SD1D</strain>
    </source>
</reference>
<gene>
    <name evidence="9" type="ORF">SD1D_0234</name>
</gene>
<evidence type="ECO:0000256" key="7">
    <source>
        <dbReference type="SAM" id="Phobius"/>
    </source>
</evidence>
<evidence type="ECO:0000256" key="6">
    <source>
        <dbReference type="ARBA" id="ARBA00023136"/>
    </source>
</evidence>
<dbReference type="PANTHER" id="PTHR33778:SF1">
    <property type="entry name" value="MAGNESIUM TRANSPORTER YHID-RELATED"/>
    <property type="match status" value="1"/>
</dbReference>
<organism evidence="9 10">
    <name type="scientific">Herbinix luporum</name>
    <dbReference type="NCBI Taxonomy" id="1679721"/>
    <lineage>
        <taxon>Bacteria</taxon>
        <taxon>Bacillati</taxon>
        <taxon>Bacillota</taxon>
        <taxon>Clostridia</taxon>
        <taxon>Lachnospirales</taxon>
        <taxon>Lachnospiraceae</taxon>
        <taxon>Herbinix</taxon>
    </lineage>
</organism>
<evidence type="ECO:0000256" key="5">
    <source>
        <dbReference type="ARBA" id="ARBA00022989"/>
    </source>
</evidence>
<evidence type="ECO:0000256" key="3">
    <source>
        <dbReference type="ARBA" id="ARBA00022475"/>
    </source>
</evidence>
<keyword evidence="3" id="KW-1003">Cell membrane</keyword>
<dbReference type="Proteomes" id="UP000196053">
    <property type="component" value="Chromosome I"/>
</dbReference>
<comment type="subcellular location">
    <subcellularLocation>
        <location evidence="1">Cell membrane</location>
        <topology evidence="1">Multi-pass membrane protein</topology>
    </subcellularLocation>
</comment>
<evidence type="ECO:0000259" key="8">
    <source>
        <dbReference type="Pfam" id="PF02308"/>
    </source>
</evidence>
<dbReference type="AlphaFoldDB" id="A0A0K8J2Q0"/>
<dbReference type="PANTHER" id="PTHR33778">
    <property type="entry name" value="PROTEIN MGTC"/>
    <property type="match status" value="1"/>
</dbReference>
<keyword evidence="10" id="KW-1185">Reference proteome</keyword>
<feature type="transmembrane region" description="Helical" evidence="7">
    <location>
        <begin position="49"/>
        <end position="69"/>
    </location>
</feature>
<dbReference type="Pfam" id="PF02308">
    <property type="entry name" value="MgtC"/>
    <property type="match status" value="1"/>
</dbReference>
<evidence type="ECO:0000256" key="1">
    <source>
        <dbReference type="ARBA" id="ARBA00004651"/>
    </source>
</evidence>
<keyword evidence="5 7" id="KW-1133">Transmembrane helix</keyword>
<dbReference type="InterPro" id="IPR049177">
    <property type="entry name" value="MgtC_SapB_SrpB_YhiD_N"/>
</dbReference>
<dbReference type="InterPro" id="IPR003416">
    <property type="entry name" value="MgtC/SapB/SrpB/YhiD_fam"/>
</dbReference>
<keyword evidence="4 7" id="KW-0812">Transmembrane</keyword>
<feature type="transmembrane region" description="Helical" evidence="7">
    <location>
        <begin position="107"/>
        <end position="124"/>
    </location>
</feature>
<dbReference type="GO" id="GO:0005886">
    <property type="term" value="C:plasma membrane"/>
    <property type="evidence" value="ECO:0007669"/>
    <property type="project" value="UniProtKB-SubCell"/>
</dbReference>
<feature type="domain" description="MgtC/SapB/SrpB/YhiD N-terminal" evidence="8">
    <location>
        <begin position="25"/>
        <end position="150"/>
    </location>
</feature>
<feature type="transmembrane region" description="Helical" evidence="7">
    <location>
        <begin position="16"/>
        <end position="37"/>
    </location>
</feature>
<evidence type="ECO:0000313" key="9">
    <source>
        <dbReference type="EMBL" id="CUH91787.1"/>
    </source>
</evidence>
<proteinExistence type="inferred from homology"/>
<feature type="transmembrane region" description="Helical" evidence="7">
    <location>
        <begin position="81"/>
        <end position="100"/>
    </location>
</feature>